<evidence type="ECO:0000313" key="3">
    <source>
        <dbReference type="Proteomes" id="UP001151760"/>
    </source>
</evidence>
<feature type="domain" description="Reverse transcriptase/retrotransposon-derived protein RNase H-like" evidence="1">
    <location>
        <begin position="110"/>
        <end position="164"/>
    </location>
</feature>
<dbReference type="InterPro" id="IPR041577">
    <property type="entry name" value="RT_RNaseH_2"/>
</dbReference>
<proteinExistence type="predicted"/>
<protein>
    <submittedName>
        <fullName evidence="2">Transposon ty3-G gag-pol polyprotein</fullName>
    </submittedName>
</protein>
<accession>A0ABQ5C1L0</accession>
<dbReference type="SUPFAM" id="SSF56672">
    <property type="entry name" value="DNA/RNA polymerases"/>
    <property type="match status" value="1"/>
</dbReference>
<dbReference type="Pfam" id="PF17919">
    <property type="entry name" value="RT_RNaseH_2"/>
    <property type="match status" value="1"/>
</dbReference>
<dbReference type="PANTHER" id="PTHR33064">
    <property type="entry name" value="POL PROTEIN"/>
    <property type="match status" value="1"/>
</dbReference>
<dbReference type="InterPro" id="IPR051320">
    <property type="entry name" value="Viral_Replic_Matur_Polypro"/>
</dbReference>
<evidence type="ECO:0000313" key="2">
    <source>
        <dbReference type="EMBL" id="GJT20227.1"/>
    </source>
</evidence>
<reference evidence="2" key="2">
    <citation type="submission" date="2022-01" db="EMBL/GenBank/DDBJ databases">
        <authorList>
            <person name="Yamashiro T."/>
            <person name="Shiraishi A."/>
            <person name="Satake H."/>
            <person name="Nakayama K."/>
        </authorList>
    </citation>
    <scope>NUCLEOTIDE SEQUENCE</scope>
</reference>
<evidence type="ECO:0000259" key="1">
    <source>
        <dbReference type="Pfam" id="PF17919"/>
    </source>
</evidence>
<gene>
    <name evidence="2" type="ORF">Tco_0878933</name>
</gene>
<dbReference type="EMBL" id="BQNB010013784">
    <property type="protein sequence ID" value="GJT20227.1"/>
    <property type="molecule type" value="Genomic_DNA"/>
</dbReference>
<comment type="caution">
    <text evidence="2">The sequence shown here is derived from an EMBL/GenBank/DDBJ whole genome shotgun (WGS) entry which is preliminary data.</text>
</comment>
<dbReference type="PANTHER" id="PTHR33064:SF37">
    <property type="entry name" value="RIBONUCLEASE H"/>
    <property type="match status" value="1"/>
</dbReference>
<dbReference type="Proteomes" id="UP001151760">
    <property type="component" value="Unassembled WGS sequence"/>
</dbReference>
<keyword evidence="3" id="KW-1185">Reference proteome</keyword>
<reference evidence="2" key="1">
    <citation type="journal article" date="2022" name="Int. J. Mol. Sci.">
        <title>Draft Genome of Tanacetum Coccineum: Genomic Comparison of Closely Related Tanacetum-Family Plants.</title>
        <authorList>
            <person name="Yamashiro T."/>
            <person name="Shiraishi A."/>
            <person name="Nakayama K."/>
            <person name="Satake H."/>
        </authorList>
    </citation>
    <scope>NUCLEOTIDE SEQUENCE</scope>
</reference>
<sequence length="470" mass="52652">MPSEAVEQEMDANVPDEIDDGATVNRFQTMLLRKALKCFSRPSVQDTCGTFTMYFGGKWKTNRALREQRFPNDKSTSTVIMKNRGRERGRVRKVKRFRKLSLLKKSAFQWLEQATLAFKELEQAMVQSPVLALPNFKEEFIIKTNASGYEVGAILQQRGHPIAYLISAAGTKVTTVGVESLRPDWYNKVTTAERIKTAQEKIKIAYVIYVGVYSASSLVGKGQPHIVHGKPEQGGSVAPLLARDTKTESEDLLHKEVVKIRNVGETRKSSRRISSQVGAAWVALKSAPVGLLWKWSVCCGGSAEKLIRQLGVSSGSVPFDMGIKVRLVDSRMWCVMSAGFKTDDGKECGVRMLLHQKKKRQKASSKLVVVRSEKTRNVLLVWNERDMRLQNGPAWSKRPQLPLKKNDENTTTTTLATSKLVGLAKKLPATQYNISLTLSLQEMMFRLRGGYFARENKIGKSPEEVAAREK</sequence>
<dbReference type="InterPro" id="IPR043502">
    <property type="entry name" value="DNA/RNA_pol_sf"/>
</dbReference>
<organism evidence="2 3">
    <name type="scientific">Tanacetum coccineum</name>
    <dbReference type="NCBI Taxonomy" id="301880"/>
    <lineage>
        <taxon>Eukaryota</taxon>
        <taxon>Viridiplantae</taxon>
        <taxon>Streptophyta</taxon>
        <taxon>Embryophyta</taxon>
        <taxon>Tracheophyta</taxon>
        <taxon>Spermatophyta</taxon>
        <taxon>Magnoliopsida</taxon>
        <taxon>eudicotyledons</taxon>
        <taxon>Gunneridae</taxon>
        <taxon>Pentapetalae</taxon>
        <taxon>asterids</taxon>
        <taxon>campanulids</taxon>
        <taxon>Asterales</taxon>
        <taxon>Asteraceae</taxon>
        <taxon>Asteroideae</taxon>
        <taxon>Anthemideae</taxon>
        <taxon>Anthemidinae</taxon>
        <taxon>Tanacetum</taxon>
    </lineage>
</organism>
<name>A0ABQ5C1L0_9ASTR</name>